<dbReference type="InterPro" id="IPR025559">
    <property type="entry name" value="Eis_dom"/>
</dbReference>
<dbReference type="InterPro" id="IPR016181">
    <property type="entry name" value="Acyl_CoA_acyltransferase"/>
</dbReference>
<dbReference type="GO" id="GO:0030649">
    <property type="term" value="P:aminoglycoside antibiotic catabolic process"/>
    <property type="evidence" value="ECO:0007669"/>
    <property type="project" value="TreeGrafter"/>
</dbReference>
<dbReference type="KEGG" id="saca:FFV09_14190"/>
<dbReference type="RefSeq" id="WP_141448431.1">
    <property type="nucleotide sequence ID" value="NZ_CP041217.1"/>
</dbReference>
<dbReference type="Pfam" id="PF13530">
    <property type="entry name" value="SCP2_2"/>
    <property type="match status" value="1"/>
</dbReference>
<accession>A0A4Y6V077</accession>
<dbReference type="InterPro" id="IPR041380">
    <property type="entry name" value="Acetyltransf_17"/>
</dbReference>
<gene>
    <name evidence="2" type="ORF">FFV09_14190</name>
</gene>
<organism evidence="2 3">
    <name type="scientific">Saccharibacillus brassicae</name>
    <dbReference type="NCBI Taxonomy" id="2583377"/>
    <lineage>
        <taxon>Bacteria</taxon>
        <taxon>Bacillati</taxon>
        <taxon>Bacillota</taxon>
        <taxon>Bacilli</taxon>
        <taxon>Bacillales</taxon>
        <taxon>Paenibacillaceae</taxon>
        <taxon>Saccharibacillus</taxon>
    </lineage>
</organism>
<dbReference type="Gene3D" id="3.30.1050.10">
    <property type="entry name" value="SCP2 sterol-binding domain"/>
    <property type="match status" value="1"/>
</dbReference>
<dbReference type="InterPro" id="IPR051554">
    <property type="entry name" value="Acetyltransferase_Eis"/>
</dbReference>
<reference evidence="2 3" key="1">
    <citation type="submission" date="2019-06" db="EMBL/GenBank/DDBJ databases">
        <title>Saccharibacillus brassicae sp. nov., an endophytic bacterium isolated from Chinese cabbage seeds (Brassica pekinensis).</title>
        <authorList>
            <person name="Jiang L."/>
            <person name="Lee J."/>
            <person name="Kim S.W."/>
        </authorList>
    </citation>
    <scope>NUCLEOTIDE SEQUENCE [LARGE SCALE GENOMIC DNA]</scope>
    <source>
        <strain evidence="3">KCTC 43072 / ATSA2</strain>
    </source>
</reference>
<dbReference type="Pfam" id="PF17668">
    <property type="entry name" value="Acetyltransf_17"/>
    <property type="match status" value="1"/>
</dbReference>
<protein>
    <submittedName>
        <fullName evidence="2">GNAT family N-acetyltransferase</fullName>
    </submittedName>
</protein>
<keyword evidence="3" id="KW-1185">Reference proteome</keyword>
<dbReference type="AlphaFoldDB" id="A0A4Y6V077"/>
<dbReference type="SUPFAM" id="SSF55718">
    <property type="entry name" value="SCP-like"/>
    <property type="match status" value="1"/>
</dbReference>
<dbReference type="InterPro" id="IPR000182">
    <property type="entry name" value="GNAT_dom"/>
</dbReference>
<dbReference type="CDD" id="cd04301">
    <property type="entry name" value="NAT_SF"/>
    <property type="match status" value="1"/>
</dbReference>
<dbReference type="PANTHER" id="PTHR37817:SF1">
    <property type="entry name" value="N-ACETYLTRANSFERASE EIS"/>
    <property type="match status" value="1"/>
</dbReference>
<dbReference type="InterPro" id="IPR036527">
    <property type="entry name" value="SCP2_sterol-bd_dom_sf"/>
</dbReference>
<dbReference type="PANTHER" id="PTHR37817">
    <property type="entry name" value="N-ACETYLTRANSFERASE EIS"/>
    <property type="match status" value="1"/>
</dbReference>
<dbReference type="Pfam" id="PF13527">
    <property type="entry name" value="Acetyltransf_9"/>
    <property type="match status" value="1"/>
</dbReference>
<keyword evidence="2" id="KW-0808">Transferase</keyword>
<dbReference type="PROSITE" id="PS51186">
    <property type="entry name" value="GNAT"/>
    <property type="match status" value="1"/>
</dbReference>
<dbReference type="OrthoDB" id="9768284at2"/>
<dbReference type="Gene3D" id="3.40.630.30">
    <property type="match status" value="2"/>
</dbReference>
<sequence>MEIRKLTEREFDANIELTQYAFLYTISEQQKEERRSRFGEETVWGVFEEGALCAKLALMPLEVYVHGVKIKMGGIGGVATWPEKRRRGMVSGLLRRALEEMKAEGQLLSYLHPFSIAFYRKYGWELFTDNKNYTIPVDKLPARQNVPGRVVREVRDIETLRSVYDQAIRRYNGPMTRSRDWWEQRVMNGIPYTAVYYNEADEPEAYVLYAIEDRKWITEEIFWLNETARQGLWDFIVNHDSKLKEVQLKLPVDDPLSMLLPDPMVKQEIEPYFMARIVEAAAFIEAYPFAPSADAAHGSVFALQIEDRDAPWNDGRWIWSVSPDGSGKLEPFRASGDPEFPADPALAAVPSVTVTIGVLTSILLGYRRPSDLQRFGLLRTTEAAAAALDALIPVRTPYLADYF</sequence>
<name>A0A4Y6V077_SACBS</name>
<dbReference type="GO" id="GO:0034069">
    <property type="term" value="F:aminoglycoside N-acetyltransferase activity"/>
    <property type="evidence" value="ECO:0007669"/>
    <property type="project" value="TreeGrafter"/>
</dbReference>
<feature type="domain" description="N-acetyltransferase" evidence="1">
    <location>
        <begin position="1"/>
        <end position="147"/>
    </location>
</feature>
<dbReference type="Proteomes" id="UP000316968">
    <property type="component" value="Chromosome"/>
</dbReference>
<dbReference type="EMBL" id="CP041217">
    <property type="protein sequence ID" value="QDH21887.1"/>
    <property type="molecule type" value="Genomic_DNA"/>
</dbReference>
<dbReference type="SUPFAM" id="SSF55729">
    <property type="entry name" value="Acyl-CoA N-acyltransferases (Nat)"/>
    <property type="match status" value="1"/>
</dbReference>
<evidence type="ECO:0000313" key="2">
    <source>
        <dbReference type="EMBL" id="QDH21887.1"/>
    </source>
</evidence>
<evidence type="ECO:0000259" key="1">
    <source>
        <dbReference type="PROSITE" id="PS51186"/>
    </source>
</evidence>
<proteinExistence type="predicted"/>
<evidence type="ECO:0000313" key="3">
    <source>
        <dbReference type="Proteomes" id="UP000316968"/>
    </source>
</evidence>